<dbReference type="OrthoDB" id="200660at2759"/>
<dbReference type="InParanoid" id="A0A1Y2FYT5"/>
<organism evidence="7 8">
    <name type="scientific">Leucosporidium creatinivorum</name>
    <dbReference type="NCBI Taxonomy" id="106004"/>
    <lineage>
        <taxon>Eukaryota</taxon>
        <taxon>Fungi</taxon>
        <taxon>Dikarya</taxon>
        <taxon>Basidiomycota</taxon>
        <taxon>Pucciniomycotina</taxon>
        <taxon>Microbotryomycetes</taxon>
        <taxon>Leucosporidiales</taxon>
        <taxon>Leucosporidium</taxon>
    </lineage>
</organism>
<proteinExistence type="predicted"/>
<evidence type="ECO:0000313" key="7">
    <source>
        <dbReference type="EMBL" id="ORY88358.1"/>
    </source>
</evidence>
<dbReference type="GO" id="GO:0006281">
    <property type="term" value="P:DNA repair"/>
    <property type="evidence" value="ECO:0007669"/>
    <property type="project" value="TreeGrafter"/>
</dbReference>
<dbReference type="InterPro" id="IPR016024">
    <property type="entry name" value="ARM-type_fold"/>
</dbReference>
<keyword evidence="3" id="KW-0498">Mitosis</keyword>
<evidence type="ECO:0000256" key="1">
    <source>
        <dbReference type="ARBA" id="ARBA00004123"/>
    </source>
</evidence>
<accession>A0A1Y2FYT5</accession>
<comment type="caution">
    <text evidence="7">The sequence shown here is derived from an EMBL/GenBank/DDBJ whole genome shotgun (WGS) entry which is preliminary data.</text>
</comment>
<evidence type="ECO:0000256" key="3">
    <source>
        <dbReference type="ARBA" id="ARBA00022776"/>
    </source>
</evidence>
<sequence>MARGQPSQVRLQFKQALRGCSNAELQKRLRALHEELAEIDQELIVTSSLDTVAKDLISHSLLLHKEKGIKAYLACCLADVLRLYAPEAPYTEPEIKDIFTFFIRQLKHLTTPADPHFAEYFYLIESLSNVKSVCLICDLDGGDELMKDMFATCFDVISTASPKNVEICLADILLQLLEEATTLATEVVDTLLAQFLPSSVKKRPAAFRLAVDVCTGGSDKLQRYVCQYFAEQITSEIEGTGERSEDEDTASEDGKRRSGKKGGIPTLPQPFITAHSLIRQINRSVPSLLTNVIPQLEEELVTDKGPEYRKLATEVLGQMLGEKMGQGDLAAKYPATWRNWLARGRDKAVVVRVAMTEALGKIWSEHPELVADIEATVLKVLRDPDDKVRLAACTIFEEIDYETASHHVPKSVLVALSERCRDRKNAVRSVSFKSLGRLYNLAFSEIESRDERAIEQFAWIPASVLENIKFVADPSMVPSLRYAIMTTLLTYIVPSPKKEDDDAAWVDRFLLMMRHLNQDQTATVLSLTRLAETRPNMFDAFINACEQNNGGIIDNDATKIKDFLKMTIRAISAQSPDPNKTAEDLNKFAKANEKQLYKLIKTLLDPQTDLKTQLKNYKETLRRIEQISSTILETFIFFLRNSVFLLINRSSIPTLLKRVQGGRSGADAESQAQKATIVLNYISKHQPALYKSHVAELTKALQGEGKEESVVETALHAASKLCKGDRTTNVDKKLSDRAKHFARTGTVNQAKYAATIIALDEAKPGVADDLVEYLADELPEAADEDLPARLSALARLALHARDSFERKSEQITKSVLEILNRESAPGEILEHEDTWVEDDKLDALALARVLVVKVLTNRCLAYADTEEASKVAQPVFQLLWPLLRPHEDHTLYSPSTSSRLRLAAALAVLKLAASPAFQNSISERFELFARTAQDECFEVRAGFIDKLLAYLRTNRIVMARYNMVLFLVAHDPEEELRLKVVHYVSARAKKVSPDVRQRILEQPLLRLIHLLAHHPDFEGTEHDDDDIATMSKYLEMYIDCLATSENIPYLFHLALKVKTVRDKEDASYDTNLYILSELAQHLLKLRARSEGWALSANPYSTTLPSDIFKPLPNKETAKKVSETAYLTDDLLSKIGYSGTRSKAIKVKVS</sequence>
<dbReference type="CDD" id="cd19953">
    <property type="entry name" value="PDS5"/>
    <property type="match status" value="1"/>
</dbReference>
<comment type="subcellular location">
    <subcellularLocation>
        <location evidence="1">Nucleus</location>
    </subcellularLocation>
</comment>
<dbReference type="STRING" id="106004.A0A1Y2FYT5"/>
<dbReference type="InterPro" id="IPR011989">
    <property type="entry name" value="ARM-like"/>
</dbReference>
<dbReference type="AlphaFoldDB" id="A0A1Y2FYT5"/>
<dbReference type="EMBL" id="MCGR01000011">
    <property type="protein sequence ID" value="ORY88358.1"/>
    <property type="molecule type" value="Genomic_DNA"/>
</dbReference>
<dbReference type="FunCoup" id="A0A1Y2FYT5">
    <property type="interactions" value="509"/>
</dbReference>
<evidence type="ECO:0000256" key="2">
    <source>
        <dbReference type="ARBA" id="ARBA00022618"/>
    </source>
</evidence>
<dbReference type="SUPFAM" id="SSF48371">
    <property type="entry name" value="ARM repeat"/>
    <property type="match status" value="1"/>
</dbReference>
<dbReference type="GO" id="GO:0051301">
    <property type="term" value="P:cell division"/>
    <property type="evidence" value="ECO:0007669"/>
    <property type="project" value="UniProtKB-KW"/>
</dbReference>
<evidence type="ECO:0000256" key="5">
    <source>
        <dbReference type="ARBA" id="ARBA00023306"/>
    </source>
</evidence>
<dbReference type="PANTHER" id="PTHR12663">
    <property type="entry name" value="ANDROGEN INDUCED INHIBITOR OF PROLIFERATION AS3 / PDS5-RELATED"/>
    <property type="match status" value="1"/>
</dbReference>
<keyword evidence="4" id="KW-0539">Nucleus</keyword>
<keyword evidence="2" id="KW-0132">Cell division</keyword>
<dbReference type="Proteomes" id="UP000193467">
    <property type="component" value="Unassembled WGS sequence"/>
</dbReference>
<evidence type="ECO:0000256" key="6">
    <source>
        <dbReference type="SAM" id="MobiDB-lite"/>
    </source>
</evidence>
<keyword evidence="5" id="KW-0131">Cell cycle</keyword>
<protein>
    <submittedName>
        <fullName evidence="7">Armadillo-type protein</fullName>
    </submittedName>
</protein>
<feature type="region of interest" description="Disordered" evidence="6">
    <location>
        <begin position="237"/>
        <end position="267"/>
    </location>
</feature>
<dbReference type="Pfam" id="PF20168">
    <property type="entry name" value="PDS5"/>
    <property type="match status" value="1"/>
</dbReference>
<keyword evidence="8" id="KW-1185">Reference proteome</keyword>
<name>A0A1Y2FYT5_9BASI</name>
<dbReference type="GO" id="GO:0007064">
    <property type="term" value="P:mitotic sister chromatid cohesion"/>
    <property type="evidence" value="ECO:0007669"/>
    <property type="project" value="InterPro"/>
</dbReference>
<dbReference type="GO" id="GO:0005634">
    <property type="term" value="C:nucleus"/>
    <property type="evidence" value="ECO:0007669"/>
    <property type="project" value="UniProtKB-SubCell"/>
</dbReference>
<gene>
    <name evidence="7" type="ORF">BCR35DRAFT_24830</name>
</gene>
<evidence type="ECO:0000313" key="8">
    <source>
        <dbReference type="Proteomes" id="UP000193467"/>
    </source>
</evidence>
<reference evidence="7 8" key="1">
    <citation type="submission" date="2016-07" db="EMBL/GenBank/DDBJ databases">
        <title>Pervasive Adenine N6-methylation of Active Genes in Fungi.</title>
        <authorList>
            <consortium name="DOE Joint Genome Institute"/>
            <person name="Mondo S.J."/>
            <person name="Dannebaum R.O."/>
            <person name="Kuo R.C."/>
            <person name="Labutti K."/>
            <person name="Haridas S."/>
            <person name="Kuo A."/>
            <person name="Salamov A."/>
            <person name="Ahrendt S.R."/>
            <person name="Lipzen A."/>
            <person name="Sullivan W."/>
            <person name="Andreopoulos W.B."/>
            <person name="Clum A."/>
            <person name="Lindquist E."/>
            <person name="Daum C."/>
            <person name="Ramamoorthy G.K."/>
            <person name="Gryganskyi A."/>
            <person name="Culley D."/>
            <person name="Magnuson J.K."/>
            <person name="James T.Y."/>
            <person name="O'Malley M.A."/>
            <person name="Stajich J.E."/>
            <person name="Spatafora J.W."/>
            <person name="Visel A."/>
            <person name="Grigoriev I.V."/>
        </authorList>
    </citation>
    <scope>NUCLEOTIDE SEQUENCE [LARGE SCALE GENOMIC DNA]</scope>
    <source>
        <strain evidence="7 8">62-1032</strain>
    </source>
</reference>
<dbReference type="GO" id="GO:0000785">
    <property type="term" value="C:chromatin"/>
    <property type="evidence" value="ECO:0007669"/>
    <property type="project" value="TreeGrafter"/>
</dbReference>
<dbReference type="PANTHER" id="PTHR12663:SF0">
    <property type="entry name" value="PRECOCIOUS DISSOCIATION OF SISTERS 5, ISOFORM A"/>
    <property type="match status" value="1"/>
</dbReference>
<evidence type="ECO:0000256" key="4">
    <source>
        <dbReference type="ARBA" id="ARBA00023242"/>
    </source>
</evidence>
<dbReference type="Gene3D" id="1.25.10.10">
    <property type="entry name" value="Leucine-rich Repeat Variant"/>
    <property type="match status" value="1"/>
</dbReference>
<dbReference type="InterPro" id="IPR039776">
    <property type="entry name" value="Pds5"/>
</dbReference>